<keyword evidence="1" id="KW-1185">Reference proteome</keyword>
<organism evidence="1 2">
    <name type="scientific">Ditylenchus dipsaci</name>
    <dbReference type="NCBI Taxonomy" id="166011"/>
    <lineage>
        <taxon>Eukaryota</taxon>
        <taxon>Metazoa</taxon>
        <taxon>Ecdysozoa</taxon>
        <taxon>Nematoda</taxon>
        <taxon>Chromadorea</taxon>
        <taxon>Rhabditida</taxon>
        <taxon>Tylenchina</taxon>
        <taxon>Tylenchomorpha</taxon>
        <taxon>Sphaerularioidea</taxon>
        <taxon>Anguinidae</taxon>
        <taxon>Anguininae</taxon>
        <taxon>Ditylenchus</taxon>
    </lineage>
</organism>
<reference evidence="2" key="1">
    <citation type="submission" date="2022-11" db="UniProtKB">
        <authorList>
            <consortium name="WormBaseParasite"/>
        </authorList>
    </citation>
    <scope>IDENTIFICATION</scope>
</reference>
<name>A0A915D4F1_9BILA</name>
<evidence type="ECO:0000313" key="1">
    <source>
        <dbReference type="Proteomes" id="UP000887574"/>
    </source>
</evidence>
<protein>
    <submittedName>
        <fullName evidence="2">Uncharacterized protein</fullName>
    </submittedName>
</protein>
<proteinExistence type="predicted"/>
<accession>A0A915D4F1</accession>
<dbReference type="Proteomes" id="UP000887574">
    <property type="component" value="Unplaced"/>
</dbReference>
<dbReference type="AlphaFoldDB" id="A0A915D4F1"/>
<sequence length="119" mass="13644">MELRTAVAQLIEQIATCVAGKELGKQYCYRERRGWKNQCNPASGILRWCPTENCKHEPRFRVLGSYWGSVTSSLKSKEAADSNKEWREIGDCAQRLSRCFESLRKLPAVPFAYVQGNRE</sequence>
<evidence type="ECO:0000313" key="2">
    <source>
        <dbReference type="WBParaSite" id="jg15270"/>
    </source>
</evidence>
<dbReference type="WBParaSite" id="jg15270">
    <property type="protein sequence ID" value="jg15270"/>
    <property type="gene ID" value="jg15270"/>
</dbReference>